<proteinExistence type="predicted"/>
<dbReference type="Proteomes" id="UP001140502">
    <property type="component" value="Unassembled WGS sequence"/>
</dbReference>
<dbReference type="AlphaFoldDB" id="A0A9W8WGG0"/>
<keyword evidence="3" id="KW-1185">Reference proteome</keyword>
<feature type="region of interest" description="Disordered" evidence="1">
    <location>
        <begin position="81"/>
        <end position="161"/>
    </location>
</feature>
<dbReference type="EMBL" id="JAPEUR010000060">
    <property type="protein sequence ID" value="KAJ4324345.1"/>
    <property type="molecule type" value="Genomic_DNA"/>
</dbReference>
<evidence type="ECO:0000313" key="2">
    <source>
        <dbReference type="EMBL" id="KAJ4324345.1"/>
    </source>
</evidence>
<gene>
    <name evidence="2" type="ORF">N0V84_003906</name>
</gene>
<name>A0A9W8WGG0_9HYPO</name>
<comment type="caution">
    <text evidence="2">The sequence shown here is derived from an EMBL/GenBank/DDBJ whole genome shotgun (WGS) entry which is preliminary data.</text>
</comment>
<evidence type="ECO:0000256" key="1">
    <source>
        <dbReference type="SAM" id="MobiDB-lite"/>
    </source>
</evidence>
<evidence type="ECO:0000313" key="3">
    <source>
        <dbReference type="Proteomes" id="UP001140502"/>
    </source>
</evidence>
<organism evidence="2 3">
    <name type="scientific">Fusarium piperis</name>
    <dbReference type="NCBI Taxonomy" id="1435070"/>
    <lineage>
        <taxon>Eukaryota</taxon>
        <taxon>Fungi</taxon>
        <taxon>Dikarya</taxon>
        <taxon>Ascomycota</taxon>
        <taxon>Pezizomycotina</taxon>
        <taxon>Sordariomycetes</taxon>
        <taxon>Hypocreomycetidae</taxon>
        <taxon>Hypocreales</taxon>
        <taxon>Nectriaceae</taxon>
        <taxon>Fusarium</taxon>
        <taxon>Fusarium solani species complex</taxon>
    </lineage>
</organism>
<dbReference type="OrthoDB" id="1577640at2759"/>
<protein>
    <submittedName>
        <fullName evidence="2">Uncharacterized protein</fullName>
    </submittedName>
</protein>
<feature type="compositionally biased region" description="Basic and acidic residues" evidence="1">
    <location>
        <begin position="81"/>
        <end position="91"/>
    </location>
</feature>
<reference evidence="2" key="1">
    <citation type="submission" date="2022-10" db="EMBL/GenBank/DDBJ databases">
        <title>Tapping the CABI collections for fungal endophytes: first genome assemblies for Collariella, Neodidymelliopsis, Ascochyta clinopodiicola, Didymella pomorum, Didymosphaeria variabile, Neocosmospora piperis and Neocucurbitaria cava.</title>
        <authorList>
            <person name="Hill R."/>
        </authorList>
    </citation>
    <scope>NUCLEOTIDE SEQUENCE</scope>
    <source>
        <strain evidence="2">IMI 366586</strain>
    </source>
</reference>
<feature type="compositionally biased region" description="Basic and acidic residues" evidence="1">
    <location>
        <begin position="148"/>
        <end position="161"/>
    </location>
</feature>
<accession>A0A9W8WGG0</accession>
<sequence length="161" mass="19478">MKALRIKHLPWYHECFTYPEEKVQKIKEEREWDERLDEDRILIEELDELTQEFEQEFANQNLSIEDFLQLHWRPRIRQVQREHKQALDESQRQQLRQIGVVLDGEREKDVDSEDEDSEDEDSEDEDSEDFEDEDFEDEDSGDEDSGDEDARGDIRDREASE</sequence>
<feature type="compositionally biased region" description="Acidic residues" evidence="1">
    <location>
        <begin position="110"/>
        <end position="147"/>
    </location>
</feature>